<dbReference type="CDD" id="cd12797">
    <property type="entry name" value="M23_peptidase"/>
    <property type="match status" value="1"/>
</dbReference>
<feature type="domain" description="Peptidoglycan hydrolase PcsB coiled-coil" evidence="5">
    <location>
        <begin position="127"/>
        <end position="186"/>
    </location>
</feature>
<evidence type="ECO:0000256" key="1">
    <source>
        <dbReference type="ARBA" id="ARBA00022729"/>
    </source>
</evidence>
<dbReference type="InterPro" id="IPR050570">
    <property type="entry name" value="Cell_wall_metabolism_enzyme"/>
</dbReference>
<dbReference type="PANTHER" id="PTHR21666">
    <property type="entry name" value="PEPTIDASE-RELATED"/>
    <property type="match status" value="1"/>
</dbReference>
<sequence>MVKFYNCMRLLQRFYCTRIIIASIIALSLLATPSFASQLDSKRSEQVDIKKRLETNERLLNATEKREADVVREIQANDRKIVKLQDELDELKGQLDKKVDARNRLELKLAKLEKELAATEAELIVTEKKLAYKRAVFNKRVTAIYKKGTTTTLEVLLSASDLGDLFRRIGYVELIARNDAKLVADVYEIKVAAEDHRDRLGADRKVIAKDRLVLIDQENAIRKARKQVAVKHELFKNELKRQENMLARVEREQNRLKITEDMLESSSRLVAAQIRTLEQGGSIDHAYSRRISGVGFMRPSAGSITSGYGMRRHPILGYSRMHTGVDFRAAYGSPVYASHSGTVILAGRMGGYGKAVVISHGGGLSTLYGHNSQLHVSVGQDVERGDVIANAGSTGLSTGPHLHFEVRVNGSPQNPMNWLN</sequence>
<dbReference type="AlphaFoldDB" id="A0A1F2UJS4"/>
<evidence type="ECO:0000256" key="3">
    <source>
        <dbReference type="SAM" id="SignalP"/>
    </source>
</evidence>
<dbReference type="Gene3D" id="6.10.250.3150">
    <property type="match status" value="1"/>
</dbReference>
<keyword evidence="2" id="KW-0175">Coiled coil</keyword>
<protein>
    <submittedName>
        <fullName evidence="6">Uncharacterized protein</fullName>
    </submittedName>
</protein>
<evidence type="ECO:0000259" key="4">
    <source>
        <dbReference type="Pfam" id="PF01551"/>
    </source>
</evidence>
<dbReference type="Pfam" id="PF24568">
    <property type="entry name" value="CC_PcsB"/>
    <property type="match status" value="1"/>
</dbReference>
<evidence type="ECO:0000256" key="2">
    <source>
        <dbReference type="SAM" id="Coils"/>
    </source>
</evidence>
<feature type="signal peptide" evidence="3">
    <location>
        <begin position="1"/>
        <end position="36"/>
    </location>
</feature>
<proteinExistence type="predicted"/>
<dbReference type="Proteomes" id="UP000178086">
    <property type="component" value="Unassembled WGS sequence"/>
</dbReference>
<evidence type="ECO:0000259" key="5">
    <source>
        <dbReference type="Pfam" id="PF24568"/>
    </source>
</evidence>
<gene>
    <name evidence="6" type="ORF">A2074_05070</name>
</gene>
<reference evidence="6 7" key="1">
    <citation type="journal article" date="2016" name="Nat. Commun.">
        <title>Thousands of microbial genomes shed light on interconnected biogeochemical processes in an aquifer system.</title>
        <authorList>
            <person name="Anantharaman K."/>
            <person name="Brown C.T."/>
            <person name="Hug L.A."/>
            <person name="Sharon I."/>
            <person name="Castelle C.J."/>
            <person name="Probst A.J."/>
            <person name="Thomas B.C."/>
            <person name="Singh A."/>
            <person name="Wilkins M.J."/>
            <person name="Karaoz U."/>
            <person name="Brodie E.L."/>
            <person name="Williams K.H."/>
            <person name="Hubbard S.S."/>
            <person name="Banfield J.F."/>
        </authorList>
    </citation>
    <scope>NUCLEOTIDE SEQUENCE [LARGE SCALE GENOMIC DNA]</scope>
</reference>
<comment type="caution">
    <text evidence="6">The sequence shown here is derived from an EMBL/GenBank/DDBJ whole genome shotgun (WGS) entry which is preliminary data.</text>
</comment>
<feature type="coiled-coil region" evidence="2">
    <location>
        <begin position="74"/>
        <end position="129"/>
    </location>
</feature>
<feature type="coiled-coil region" evidence="2">
    <location>
        <begin position="232"/>
        <end position="259"/>
    </location>
</feature>
<feature type="domain" description="M23ase beta-sheet core" evidence="4">
    <location>
        <begin position="320"/>
        <end position="415"/>
    </location>
</feature>
<dbReference type="Gene3D" id="2.70.70.10">
    <property type="entry name" value="Glucose Permease (Domain IIA)"/>
    <property type="match status" value="1"/>
</dbReference>
<dbReference type="InterPro" id="IPR011055">
    <property type="entry name" value="Dup_hybrid_motif"/>
</dbReference>
<dbReference type="SUPFAM" id="SSF51261">
    <property type="entry name" value="Duplicated hybrid motif"/>
    <property type="match status" value="1"/>
</dbReference>
<dbReference type="InterPro" id="IPR057309">
    <property type="entry name" value="PcsB_CC"/>
</dbReference>
<accession>A0A1F2UJS4</accession>
<evidence type="ECO:0000313" key="7">
    <source>
        <dbReference type="Proteomes" id="UP000178086"/>
    </source>
</evidence>
<evidence type="ECO:0000313" key="6">
    <source>
        <dbReference type="EMBL" id="OFW33264.1"/>
    </source>
</evidence>
<dbReference type="GO" id="GO:0004222">
    <property type="term" value="F:metalloendopeptidase activity"/>
    <property type="evidence" value="ECO:0007669"/>
    <property type="project" value="TreeGrafter"/>
</dbReference>
<dbReference type="PANTHER" id="PTHR21666:SF289">
    <property type="entry name" value="L-ALA--D-GLU ENDOPEPTIDASE"/>
    <property type="match status" value="1"/>
</dbReference>
<dbReference type="EMBL" id="MELI01000071">
    <property type="protein sequence ID" value="OFW33264.1"/>
    <property type="molecule type" value="Genomic_DNA"/>
</dbReference>
<feature type="chain" id="PRO_5009483091" evidence="3">
    <location>
        <begin position="37"/>
        <end position="420"/>
    </location>
</feature>
<organism evidence="6 7">
    <name type="scientific">Candidatus Aquicultor primus</name>
    <dbReference type="NCBI Taxonomy" id="1797195"/>
    <lineage>
        <taxon>Bacteria</taxon>
        <taxon>Bacillati</taxon>
        <taxon>Actinomycetota</taxon>
        <taxon>Candidatus Aquicultoria</taxon>
        <taxon>Candidatus Aquicultorales</taxon>
        <taxon>Candidatus Aquicultoraceae</taxon>
        <taxon>Candidatus Aquicultor</taxon>
    </lineage>
</organism>
<keyword evidence="1 3" id="KW-0732">Signal</keyword>
<dbReference type="InterPro" id="IPR016047">
    <property type="entry name" value="M23ase_b-sheet_dom"/>
</dbReference>
<dbReference type="FunFam" id="2.70.70.10:FF:000006">
    <property type="entry name" value="M23 family peptidase"/>
    <property type="match status" value="1"/>
</dbReference>
<name>A0A1F2UJS4_9ACTN</name>
<dbReference type="Pfam" id="PF01551">
    <property type="entry name" value="Peptidase_M23"/>
    <property type="match status" value="1"/>
</dbReference>